<keyword evidence="3" id="KW-0716">Sensory transduction</keyword>
<comment type="subcellular location">
    <subcellularLocation>
        <location evidence="1">Cell membrane</location>
        <topology evidence="1">Multi-pass membrane protein</topology>
    </subcellularLocation>
</comment>
<dbReference type="AlphaFoldDB" id="A0A9P0X6H6"/>
<organism evidence="11 12">
    <name type="scientific">Pieris brassicae</name>
    <name type="common">White butterfly</name>
    <name type="synonym">Large white butterfly</name>
    <dbReference type="NCBI Taxonomy" id="7116"/>
    <lineage>
        <taxon>Eukaryota</taxon>
        <taxon>Metazoa</taxon>
        <taxon>Ecdysozoa</taxon>
        <taxon>Arthropoda</taxon>
        <taxon>Hexapoda</taxon>
        <taxon>Insecta</taxon>
        <taxon>Pterygota</taxon>
        <taxon>Neoptera</taxon>
        <taxon>Endopterygota</taxon>
        <taxon>Lepidoptera</taxon>
        <taxon>Glossata</taxon>
        <taxon>Ditrysia</taxon>
        <taxon>Papilionoidea</taxon>
        <taxon>Pieridae</taxon>
        <taxon>Pierinae</taxon>
        <taxon>Pieris</taxon>
    </lineage>
</organism>
<evidence type="ECO:0000313" key="12">
    <source>
        <dbReference type="Proteomes" id="UP001152562"/>
    </source>
</evidence>
<keyword evidence="6 10" id="KW-1133">Transmembrane helix</keyword>
<evidence type="ECO:0000256" key="9">
    <source>
        <dbReference type="ARBA" id="ARBA00023224"/>
    </source>
</evidence>
<dbReference type="GO" id="GO:0005886">
    <property type="term" value="C:plasma membrane"/>
    <property type="evidence" value="ECO:0007669"/>
    <property type="project" value="UniProtKB-SubCell"/>
</dbReference>
<feature type="transmembrane region" description="Helical" evidence="10">
    <location>
        <begin position="40"/>
        <end position="58"/>
    </location>
</feature>
<dbReference type="GO" id="GO:0007165">
    <property type="term" value="P:signal transduction"/>
    <property type="evidence" value="ECO:0007669"/>
    <property type="project" value="UniProtKB-KW"/>
</dbReference>
<dbReference type="PANTHER" id="PTHR21137:SF35">
    <property type="entry name" value="ODORANT RECEPTOR 19A-RELATED"/>
    <property type="match status" value="1"/>
</dbReference>
<dbReference type="EMBL" id="CALOZG010000003">
    <property type="protein sequence ID" value="CAH4009372.1"/>
    <property type="molecule type" value="Genomic_DNA"/>
</dbReference>
<keyword evidence="12" id="KW-1185">Reference proteome</keyword>
<keyword evidence="9" id="KW-0807">Transducer</keyword>
<dbReference type="Proteomes" id="UP001152562">
    <property type="component" value="Unassembled WGS sequence"/>
</dbReference>
<feature type="transmembrane region" description="Helical" evidence="10">
    <location>
        <begin position="195"/>
        <end position="223"/>
    </location>
</feature>
<dbReference type="GO" id="GO:0005549">
    <property type="term" value="F:odorant binding"/>
    <property type="evidence" value="ECO:0007669"/>
    <property type="project" value="InterPro"/>
</dbReference>
<evidence type="ECO:0000256" key="4">
    <source>
        <dbReference type="ARBA" id="ARBA00022692"/>
    </source>
</evidence>
<evidence type="ECO:0008006" key="13">
    <source>
        <dbReference type="Google" id="ProtNLM"/>
    </source>
</evidence>
<evidence type="ECO:0000313" key="11">
    <source>
        <dbReference type="EMBL" id="CAH4009372.1"/>
    </source>
</evidence>
<gene>
    <name evidence="11" type="ORF">PIBRA_LOCUS3147</name>
</gene>
<evidence type="ECO:0000256" key="8">
    <source>
        <dbReference type="ARBA" id="ARBA00023170"/>
    </source>
</evidence>
<evidence type="ECO:0000256" key="6">
    <source>
        <dbReference type="ARBA" id="ARBA00022989"/>
    </source>
</evidence>
<keyword evidence="8" id="KW-0675">Receptor</keyword>
<dbReference type="GO" id="GO:0004984">
    <property type="term" value="F:olfactory receptor activity"/>
    <property type="evidence" value="ECO:0007669"/>
    <property type="project" value="InterPro"/>
</dbReference>
<dbReference type="PANTHER" id="PTHR21137">
    <property type="entry name" value="ODORANT RECEPTOR"/>
    <property type="match status" value="1"/>
</dbReference>
<evidence type="ECO:0000256" key="2">
    <source>
        <dbReference type="ARBA" id="ARBA00022475"/>
    </source>
</evidence>
<evidence type="ECO:0000256" key="10">
    <source>
        <dbReference type="SAM" id="Phobius"/>
    </source>
</evidence>
<dbReference type="Pfam" id="PF02949">
    <property type="entry name" value="7tm_6"/>
    <property type="match status" value="1"/>
</dbReference>
<evidence type="ECO:0000256" key="1">
    <source>
        <dbReference type="ARBA" id="ARBA00004651"/>
    </source>
</evidence>
<accession>A0A9P0X6H6</accession>
<feature type="transmembrane region" description="Helical" evidence="10">
    <location>
        <begin position="70"/>
        <end position="93"/>
    </location>
</feature>
<comment type="caution">
    <text evidence="11">The sequence shown here is derived from an EMBL/GenBank/DDBJ whole genome shotgun (WGS) entry which is preliminary data.</text>
</comment>
<keyword evidence="2" id="KW-1003">Cell membrane</keyword>
<sequence length="263" mass="30713">MFFKRFIKSKEDPEKPLLGPNYWLLKRSGFILPSSTKAKLGYIFLHELVTVFVLTQYIELYVVRSNFDSVLTNLKISVLSIVCIVKSNAFIFFQKKWKEVIDYVTEADIWERNTRDTAKGKIINNYTIYCRNLLNFYWSLVITTEITVCGTPLLKYVSSASYREALYDGTELFPHIFSSWMPFDKYHSPGCWVTVVIHILFCTLGAIIMASFDTCVLFVLIFFGGKLDLLKERCKQIFDDANDEEEILKRVKKIHKDHVMLMK</sequence>
<evidence type="ECO:0000256" key="5">
    <source>
        <dbReference type="ARBA" id="ARBA00022725"/>
    </source>
</evidence>
<dbReference type="InterPro" id="IPR004117">
    <property type="entry name" value="7tm6_olfct_rcpt"/>
</dbReference>
<name>A0A9P0X6H6_PIEBR</name>
<protein>
    <recommendedName>
        <fullName evidence="13">Odorant receptor</fullName>
    </recommendedName>
</protein>
<evidence type="ECO:0000256" key="7">
    <source>
        <dbReference type="ARBA" id="ARBA00023136"/>
    </source>
</evidence>
<feature type="transmembrane region" description="Helical" evidence="10">
    <location>
        <begin position="136"/>
        <end position="154"/>
    </location>
</feature>
<reference evidence="11" key="1">
    <citation type="submission" date="2022-05" db="EMBL/GenBank/DDBJ databases">
        <authorList>
            <person name="Okamura Y."/>
        </authorList>
    </citation>
    <scope>NUCLEOTIDE SEQUENCE</scope>
</reference>
<keyword evidence="4 10" id="KW-0812">Transmembrane</keyword>
<evidence type="ECO:0000256" key="3">
    <source>
        <dbReference type="ARBA" id="ARBA00022606"/>
    </source>
</evidence>
<keyword evidence="7 10" id="KW-0472">Membrane</keyword>
<proteinExistence type="predicted"/>
<keyword evidence="5" id="KW-0552">Olfaction</keyword>